<accession>S0EXI9</accession>
<dbReference type="Proteomes" id="UP000014227">
    <property type="component" value="Chromosome I"/>
</dbReference>
<proteinExistence type="predicted"/>
<dbReference type="InParanoid" id="S0EXI9"/>
<dbReference type="KEGG" id="ccz:CCALI_02836"/>
<gene>
    <name evidence="1" type="ORF">CCALI_02836</name>
</gene>
<organism evidence="1 2">
    <name type="scientific">Chthonomonas calidirosea (strain DSM 23976 / ICMP 18418 / T49)</name>
    <dbReference type="NCBI Taxonomy" id="1303518"/>
    <lineage>
        <taxon>Bacteria</taxon>
        <taxon>Bacillati</taxon>
        <taxon>Armatimonadota</taxon>
        <taxon>Chthonomonadia</taxon>
        <taxon>Chthonomonadales</taxon>
        <taxon>Chthonomonadaceae</taxon>
        <taxon>Chthonomonas</taxon>
    </lineage>
</organism>
<evidence type="ECO:0000313" key="1">
    <source>
        <dbReference type="EMBL" id="CCW36621.1"/>
    </source>
</evidence>
<dbReference type="HOGENOM" id="CLU_2599700_0_0_0"/>
<dbReference type="EMBL" id="HF951689">
    <property type="protein sequence ID" value="CCW36621.1"/>
    <property type="molecule type" value="Genomic_DNA"/>
</dbReference>
<dbReference type="AlphaFoldDB" id="S0EXI9"/>
<evidence type="ECO:0000313" key="2">
    <source>
        <dbReference type="Proteomes" id="UP000014227"/>
    </source>
</evidence>
<name>S0EXI9_CHTCT</name>
<reference evidence="2" key="1">
    <citation type="submission" date="2013-03" db="EMBL/GenBank/DDBJ databases">
        <title>Genome sequence of Chthonomonas calidirosea, the first sequenced genome from the Armatimonadetes phylum (formally candidate division OP10).</title>
        <authorList>
            <person name="Lee K.C.Y."/>
            <person name="Morgan X.C."/>
            <person name="Dunfield P.F."/>
            <person name="Tamas I."/>
            <person name="Houghton K.M."/>
            <person name="Vyssotski M."/>
            <person name="Ryan J.L.J."/>
            <person name="Lagutin K."/>
            <person name="McDonald I.R."/>
            <person name="Stott M.B."/>
        </authorList>
    </citation>
    <scope>NUCLEOTIDE SEQUENCE [LARGE SCALE GENOMIC DNA]</scope>
    <source>
        <strain evidence="2">DSM 23976 / ICMP 18418 / T49</strain>
    </source>
</reference>
<keyword evidence="2" id="KW-1185">Reference proteome</keyword>
<protein>
    <submittedName>
        <fullName evidence="1">Uncharacterized protein</fullName>
    </submittedName>
</protein>
<sequence>MVKTGLDRLLTSLTVIHNLHTTSFPSLASIIAFSDPLVKRASATVGKETARGGHPSLQAIDRLVEGAYRFRRPLGNSRP</sequence>